<comment type="cofactor">
    <cofactor evidence="4">
        <name>Zn(2+)</name>
        <dbReference type="ChEBI" id="CHEBI:29105"/>
    </cofactor>
</comment>
<dbReference type="PANTHER" id="PTHR43401:SF2">
    <property type="entry name" value="L-THREONINE 3-DEHYDROGENASE"/>
    <property type="match status" value="1"/>
</dbReference>
<dbReference type="InterPro" id="IPR013149">
    <property type="entry name" value="ADH-like_C"/>
</dbReference>
<dbReference type="Proteomes" id="UP000242757">
    <property type="component" value="Unassembled WGS sequence"/>
</dbReference>
<dbReference type="SMART" id="SM00829">
    <property type="entry name" value="PKS_ER"/>
    <property type="match status" value="1"/>
</dbReference>
<dbReference type="EMBL" id="NBIM01000001">
    <property type="protein sequence ID" value="OXY82173.1"/>
    <property type="molecule type" value="Genomic_DNA"/>
</dbReference>
<dbReference type="InterPro" id="IPR013154">
    <property type="entry name" value="ADH-like_N"/>
</dbReference>
<evidence type="ECO:0000256" key="3">
    <source>
        <dbReference type="ARBA" id="ARBA00023002"/>
    </source>
</evidence>
<dbReference type="InterPro" id="IPR002328">
    <property type="entry name" value="ADH_Zn_CS"/>
</dbReference>
<feature type="domain" description="Enoyl reductase (ER)" evidence="5">
    <location>
        <begin position="9"/>
        <end position="359"/>
    </location>
</feature>
<organism evidence="6">
    <name type="scientific">Oceanimonas doudoroffii</name>
    <dbReference type="NCBI Taxonomy" id="84158"/>
    <lineage>
        <taxon>Bacteria</taxon>
        <taxon>Pseudomonadati</taxon>
        <taxon>Pseudomonadota</taxon>
        <taxon>Gammaproteobacteria</taxon>
        <taxon>Aeromonadales</taxon>
        <taxon>Aeromonadaceae</taxon>
        <taxon>Oceanimonas</taxon>
    </lineage>
</organism>
<dbReference type="InterPro" id="IPR050129">
    <property type="entry name" value="Zn_alcohol_dh"/>
</dbReference>
<accession>G5CZC7</accession>
<evidence type="ECO:0000256" key="1">
    <source>
        <dbReference type="ARBA" id="ARBA00022723"/>
    </source>
</evidence>
<dbReference type="AlphaFoldDB" id="G5CZC7"/>
<dbReference type="Pfam" id="PF00107">
    <property type="entry name" value="ADH_zinc_N"/>
    <property type="match status" value="1"/>
</dbReference>
<sequence length="361" mass="39059">MKGKIAVMNQPGSLEYQEYEVPAPAPGAVVVKVLCSNVCGSELHIWAGHHPKKNGGLGHETVGLIHQLGEGVTTDNAGQPVKVGDRIAATYFISCQRCPSCQSGKLNLCENVFSFWAKQPEEAPHFHTTFSTHYYIHPGQFFYKVPDNVPDKLAAGANCALSQVYYGIEQAGVTIQDTLVIQGAGGLGIYATAIAKSKGATVIVIDADAARLALAKEFGADHVLNIKELPTKEERIQAVKALTRGRGADLCLEVAGVTDAFAEGIELVCSGGTLITMGNVTPGKTVAIDPGYLTRNQISIMPIMRYQPRYLNKSLQFLSDNIDKLPFHKMMDAEYSLECIEQALCDSMDRKVTRASIVMEQ</sequence>
<evidence type="ECO:0000313" key="8">
    <source>
        <dbReference type="Proteomes" id="UP000242757"/>
    </source>
</evidence>
<evidence type="ECO:0000313" key="6">
    <source>
        <dbReference type="EMBL" id="AEQ39082.1"/>
    </source>
</evidence>
<reference evidence="7 8" key="2">
    <citation type="submission" date="2017-08" db="EMBL/GenBank/DDBJ databases">
        <title>A Genome Sequence of Oceanimonas doudoroffii ATCC 27123T.</title>
        <authorList>
            <person name="Brennan M.A."/>
            <person name="Maclea K.S."/>
            <person name="Mcclelland W.D."/>
            <person name="Trachtenberg A.M."/>
        </authorList>
    </citation>
    <scope>NUCLEOTIDE SEQUENCE [LARGE SCALE GENOMIC DNA]</scope>
    <source>
        <strain evidence="7 8">ATCC 27123</strain>
    </source>
</reference>
<dbReference type="Gene3D" id="3.40.50.720">
    <property type="entry name" value="NAD(P)-binding Rossmann-like Domain"/>
    <property type="match status" value="1"/>
</dbReference>
<name>G5CZC7_9GAMM</name>
<dbReference type="InterPro" id="IPR011032">
    <property type="entry name" value="GroES-like_sf"/>
</dbReference>
<keyword evidence="2 4" id="KW-0862">Zinc</keyword>
<comment type="similarity">
    <text evidence="4">Belongs to the zinc-containing alcohol dehydrogenase family.</text>
</comment>
<protein>
    <submittedName>
        <fullName evidence="6">Zinc-binding alcohol dehydrogenase</fullName>
    </submittedName>
</protein>
<dbReference type="OrthoDB" id="9773078at2"/>
<evidence type="ECO:0000256" key="4">
    <source>
        <dbReference type="RuleBase" id="RU361277"/>
    </source>
</evidence>
<keyword evidence="8" id="KW-1185">Reference proteome</keyword>
<dbReference type="InterPro" id="IPR036291">
    <property type="entry name" value="NAD(P)-bd_dom_sf"/>
</dbReference>
<evidence type="ECO:0000313" key="7">
    <source>
        <dbReference type="EMBL" id="OXY82173.1"/>
    </source>
</evidence>
<dbReference type="GO" id="GO:0016616">
    <property type="term" value="F:oxidoreductase activity, acting on the CH-OH group of donors, NAD or NADP as acceptor"/>
    <property type="evidence" value="ECO:0007669"/>
    <property type="project" value="UniProtKB-ARBA"/>
</dbReference>
<dbReference type="EMBL" id="JN541238">
    <property type="protein sequence ID" value="AEQ39082.1"/>
    <property type="molecule type" value="Genomic_DNA"/>
</dbReference>
<reference evidence="6" key="1">
    <citation type="submission" date="2011-07" db="EMBL/GenBank/DDBJ databases">
        <title>Multiple DMSP Lyases in the gamma-Proteobacterium Oceanimonas doudoroffii.</title>
        <authorList>
            <person name="Curson A.R.J."/>
            <person name="Fowler E.K."/>
            <person name="Dickens S."/>
            <person name="Johnston A.W.B."/>
            <person name="Todd J.D."/>
        </authorList>
    </citation>
    <scope>NUCLEOTIDE SEQUENCE</scope>
    <source>
        <strain evidence="6">DSM 7028</strain>
    </source>
</reference>
<keyword evidence="3" id="KW-0560">Oxidoreductase</keyword>
<dbReference type="PANTHER" id="PTHR43401">
    <property type="entry name" value="L-THREONINE 3-DEHYDROGENASE"/>
    <property type="match status" value="1"/>
</dbReference>
<dbReference type="Gene3D" id="3.90.180.10">
    <property type="entry name" value="Medium-chain alcohol dehydrogenases, catalytic domain"/>
    <property type="match status" value="1"/>
</dbReference>
<keyword evidence="1 4" id="KW-0479">Metal-binding</keyword>
<gene>
    <name evidence="7" type="ORF">B6S08_01130</name>
</gene>
<dbReference type="SUPFAM" id="SSF50129">
    <property type="entry name" value="GroES-like"/>
    <property type="match status" value="1"/>
</dbReference>
<dbReference type="Pfam" id="PF08240">
    <property type="entry name" value="ADH_N"/>
    <property type="match status" value="1"/>
</dbReference>
<dbReference type="InterPro" id="IPR020843">
    <property type="entry name" value="ER"/>
</dbReference>
<evidence type="ECO:0000256" key="2">
    <source>
        <dbReference type="ARBA" id="ARBA00022833"/>
    </source>
</evidence>
<dbReference type="CDD" id="cd08231">
    <property type="entry name" value="MDR_TM0436_like"/>
    <property type="match status" value="1"/>
</dbReference>
<dbReference type="GO" id="GO:0008270">
    <property type="term" value="F:zinc ion binding"/>
    <property type="evidence" value="ECO:0007669"/>
    <property type="project" value="InterPro"/>
</dbReference>
<dbReference type="SUPFAM" id="SSF51735">
    <property type="entry name" value="NAD(P)-binding Rossmann-fold domains"/>
    <property type="match status" value="1"/>
</dbReference>
<proteinExistence type="inferred from homology"/>
<dbReference type="PROSITE" id="PS00059">
    <property type="entry name" value="ADH_ZINC"/>
    <property type="match status" value="1"/>
</dbReference>
<dbReference type="RefSeq" id="WP_094198952.1">
    <property type="nucleotide sequence ID" value="NZ_NBIM01000001.1"/>
</dbReference>
<evidence type="ECO:0000259" key="5">
    <source>
        <dbReference type="SMART" id="SM00829"/>
    </source>
</evidence>